<dbReference type="Proteomes" id="UP001341840">
    <property type="component" value="Unassembled WGS sequence"/>
</dbReference>
<dbReference type="PANTHER" id="PTHR34835">
    <property type="entry name" value="OS07G0283600 PROTEIN-RELATED"/>
    <property type="match status" value="1"/>
</dbReference>
<feature type="compositionally biased region" description="Polar residues" evidence="1">
    <location>
        <begin position="129"/>
        <end position="140"/>
    </location>
</feature>
<keyword evidence="4" id="KW-1185">Reference proteome</keyword>
<dbReference type="EMBL" id="JASCZI010002199">
    <property type="protein sequence ID" value="MED6115953.1"/>
    <property type="molecule type" value="Genomic_DNA"/>
</dbReference>
<sequence>MRAFILFVQKVFLLPNSTAKICPAALPTLFDLENTRNRNWANHVHNFLLQELKKAKQKDSAAIHGCCYALMIIYFHETQFGENSRDPTAQPPWLAYWTGENMKKRIKQERQHDVLRAEKEQLKKKSTKRVPSSDSESQTEPEPPYSSSTDGGGDSKSDSDETVSEQPPPLRELKSKRRFDHAVVGSNVPLNPTQQSVAFVGK</sequence>
<evidence type="ECO:0000256" key="1">
    <source>
        <dbReference type="SAM" id="MobiDB-lite"/>
    </source>
</evidence>
<feature type="signal peptide" evidence="2">
    <location>
        <begin position="1"/>
        <end position="19"/>
    </location>
</feature>
<feature type="region of interest" description="Disordered" evidence="1">
    <location>
        <begin position="119"/>
        <end position="178"/>
    </location>
</feature>
<organism evidence="3 4">
    <name type="scientific">Stylosanthes scabra</name>
    <dbReference type="NCBI Taxonomy" id="79078"/>
    <lineage>
        <taxon>Eukaryota</taxon>
        <taxon>Viridiplantae</taxon>
        <taxon>Streptophyta</taxon>
        <taxon>Embryophyta</taxon>
        <taxon>Tracheophyta</taxon>
        <taxon>Spermatophyta</taxon>
        <taxon>Magnoliopsida</taxon>
        <taxon>eudicotyledons</taxon>
        <taxon>Gunneridae</taxon>
        <taxon>Pentapetalae</taxon>
        <taxon>rosids</taxon>
        <taxon>fabids</taxon>
        <taxon>Fabales</taxon>
        <taxon>Fabaceae</taxon>
        <taxon>Papilionoideae</taxon>
        <taxon>50 kb inversion clade</taxon>
        <taxon>dalbergioids sensu lato</taxon>
        <taxon>Dalbergieae</taxon>
        <taxon>Pterocarpus clade</taxon>
        <taxon>Stylosanthes</taxon>
    </lineage>
</organism>
<evidence type="ECO:0000313" key="4">
    <source>
        <dbReference type="Proteomes" id="UP001341840"/>
    </source>
</evidence>
<evidence type="ECO:0000313" key="3">
    <source>
        <dbReference type="EMBL" id="MED6115953.1"/>
    </source>
</evidence>
<comment type="caution">
    <text evidence="3">The sequence shown here is derived from an EMBL/GenBank/DDBJ whole genome shotgun (WGS) entry which is preliminary data.</text>
</comment>
<gene>
    <name evidence="3" type="ORF">PIB30_095604</name>
</gene>
<keyword evidence="2" id="KW-0732">Signal</keyword>
<accession>A0ABU6QVZ2</accession>
<evidence type="ECO:0000256" key="2">
    <source>
        <dbReference type="SAM" id="SignalP"/>
    </source>
</evidence>
<proteinExistence type="predicted"/>
<reference evidence="3 4" key="1">
    <citation type="journal article" date="2023" name="Plants (Basel)">
        <title>Bridging the Gap: Combining Genomics and Transcriptomics Approaches to Understand Stylosanthes scabra, an Orphan Legume from the Brazilian Caatinga.</title>
        <authorList>
            <person name="Ferreira-Neto J.R.C."/>
            <person name="da Silva M.D."/>
            <person name="Binneck E."/>
            <person name="de Melo N.F."/>
            <person name="da Silva R.H."/>
            <person name="de Melo A.L.T.M."/>
            <person name="Pandolfi V."/>
            <person name="Bustamante F.O."/>
            <person name="Brasileiro-Vidal A.C."/>
            <person name="Benko-Iseppon A.M."/>
        </authorList>
    </citation>
    <scope>NUCLEOTIDE SEQUENCE [LARGE SCALE GENOMIC DNA]</scope>
    <source>
        <tissue evidence="3">Leaves</tissue>
    </source>
</reference>
<name>A0ABU6QVZ2_9FABA</name>
<feature type="chain" id="PRO_5046787161" evidence="2">
    <location>
        <begin position="20"/>
        <end position="202"/>
    </location>
</feature>
<protein>
    <submittedName>
        <fullName evidence="3">Uncharacterized protein</fullName>
    </submittedName>
</protein>